<accession>A0A9W6KIP2</accession>
<gene>
    <name evidence="1" type="ORF">GCM10017581_032710</name>
</gene>
<organism evidence="1 2">
    <name type="scientific">Dactylosporangium matsuzakiense</name>
    <dbReference type="NCBI Taxonomy" id="53360"/>
    <lineage>
        <taxon>Bacteria</taxon>
        <taxon>Bacillati</taxon>
        <taxon>Actinomycetota</taxon>
        <taxon>Actinomycetes</taxon>
        <taxon>Micromonosporales</taxon>
        <taxon>Micromonosporaceae</taxon>
        <taxon>Dactylosporangium</taxon>
    </lineage>
</organism>
<evidence type="ECO:0000313" key="2">
    <source>
        <dbReference type="Proteomes" id="UP001143480"/>
    </source>
</evidence>
<comment type="caution">
    <text evidence="1">The sequence shown here is derived from an EMBL/GenBank/DDBJ whole genome shotgun (WGS) entry which is preliminary data.</text>
</comment>
<sequence length="200" mass="21999">MSHGPTAPRLRGRILQIKAETAGQGGGVMSSDRIEILDATTAARLGHCSGPTTAGECPAADEGPVPCAGRLVRPPGADPQAWPMWVPPDSHHCPLGSAHRAAECLRQADFYQDAWLAGLRRQTELVHHLAAAGDKRFKDEPPDELARISRLRWLGSPYAQELARMEQTFRQRAQGYLAFARRYPYRYPAERSHPTGASDR</sequence>
<dbReference type="Proteomes" id="UP001143480">
    <property type="component" value="Unassembled WGS sequence"/>
</dbReference>
<keyword evidence="2" id="KW-1185">Reference proteome</keyword>
<reference evidence="1" key="1">
    <citation type="journal article" date="2014" name="Int. J. Syst. Evol. Microbiol.">
        <title>Complete genome sequence of Corynebacterium casei LMG S-19264T (=DSM 44701T), isolated from a smear-ripened cheese.</title>
        <authorList>
            <consortium name="US DOE Joint Genome Institute (JGI-PGF)"/>
            <person name="Walter F."/>
            <person name="Albersmeier A."/>
            <person name="Kalinowski J."/>
            <person name="Ruckert C."/>
        </authorList>
    </citation>
    <scope>NUCLEOTIDE SEQUENCE</scope>
    <source>
        <strain evidence="1">VKM Ac-1321</strain>
    </source>
</reference>
<evidence type="ECO:0000313" key="1">
    <source>
        <dbReference type="EMBL" id="GLL01530.1"/>
    </source>
</evidence>
<dbReference type="AlphaFoldDB" id="A0A9W6KIP2"/>
<protein>
    <submittedName>
        <fullName evidence="1">Uncharacterized protein</fullName>
    </submittedName>
</protein>
<proteinExistence type="predicted"/>
<reference evidence="1" key="2">
    <citation type="submission" date="2023-01" db="EMBL/GenBank/DDBJ databases">
        <authorList>
            <person name="Sun Q."/>
            <person name="Evtushenko L."/>
        </authorList>
    </citation>
    <scope>NUCLEOTIDE SEQUENCE</scope>
    <source>
        <strain evidence="1">VKM Ac-1321</strain>
    </source>
</reference>
<name>A0A9W6KIP2_9ACTN</name>
<dbReference type="EMBL" id="BSFP01000016">
    <property type="protein sequence ID" value="GLL01530.1"/>
    <property type="molecule type" value="Genomic_DNA"/>
</dbReference>